<dbReference type="Proteomes" id="UP000564677">
    <property type="component" value="Unassembled WGS sequence"/>
</dbReference>
<name>A0A7X5V2K9_9SPHN</name>
<dbReference type="Pfam" id="PF01311">
    <property type="entry name" value="Bac_export_1"/>
    <property type="match status" value="1"/>
</dbReference>
<dbReference type="PANTHER" id="PTHR30065:SF1">
    <property type="entry name" value="SURFACE PRESENTATION OF ANTIGENS PROTEIN SPAR"/>
    <property type="match status" value="1"/>
</dbReference>
<feature type="transmembrane region" description="Helical" evidence="7">
    <location>
        <begin position="65"/>
        <end position="89"/>
    </location>
</feature>
<keyword evidence="8" id="KW-0966">Cell projection</keyword>
<keyword evidence="6 7" id="KW-0472">Membrane</keyword>
<comment type="similarity">
    <text evidence="2">Belongs to the FliR/MopE/SpaR family.</text>
</comment>
<proteinExistence type="inferred from homology"/>
<feature type="transmembrane region" description="Helical" evidence="7">
    <location>
        <begin position="35"/>
        <end position="53"/>
    </location>
</feature>
<reference evidence="8 9" key="1">
    <citation type="submission" date="2020-03" db="EMBL/GenBank/DDBJ databases">
        <title>Genomic Encyclopedia of Type Strains, Phase IV (KMG-IV): sequencing the most valuable type-strain genomes for metagenomic binning, comparative biology and taxonomic classification.</title>
        <authorList>
            <person name="Goeker M."/>
        </authorList>
    </citation>
    <scope>NUCLEOTIDE SEQUENCE [LARGE SCALE GENOMIC DNA]</scope>
    <source>
        <strain evidence="8 9">DSM 4733</strain>
    </source>
</reference>
<keyword evidence="9" id="KW-1185">Reference proteome</keyword>
<dbReference type="RefSeq" id="WP_167300730.1">
    <property type="nucleotide sequence ID" value="NZ_JAASQV010000003.1"/>
</dbReference>
<comment type="caution">
    <text evidence="8">The sequence shown here is derived from an EMBL/GenBank/DDBJ whole genome shotgun (WGS) entry which is preliminary data.</text>
</comment>
<accession>A0A7X5V2K9</accession>
<evidence type="ECO:0000256" key="3">
    <source>
        <dbReference type="ARBA" id="ARBA00022475"/>
    </source>
</evidence>
<keyword evidence="8" id="KW-0969">Cilium</keyword>
<feature type="transmembrane region" description="Helical" evidence="7">
    <location>
        <begin position="218"/>
        <end position="240"/>
    </location>
</feature>
<evidence type="ECO:0000256" key="5">
    <source>
        <dbReference type="ARBA" id="ARBA00022989"/>
    </source>
</evidence>
<organism evidence="8 9">
    <name type="scientific">Sphingomonas leidyi</name>
    <dbReference type="NCBI Taxonomy" id="68569"/>
    <lineage>
        <taxon>Bacteria</taxon>
        <taxon>Pseudomonadati</taxon>
        <taxon>Pseudomonadota</taxon>
        <taxon>Alphaproteobacteria</taxon>
        <taxon>Sphingomonadales</taxon>
        <taxon>Sphingomonadaceae</taxon>
        <taxon>Sphingomonas</taxon>
    </lineage>
</organism>
<evidence type="ECO:0000313" key="9">
    <source>
        <dbReference type="Proteomes" id="UP000564677"/>
    </source>
</evidence>
<evidence type="ECO:0000313" key="8">
    <source>
        <dbReference type="EMBL" id="NIJ66385.1"/>
    </source>
</evidence>
<evidence type="ECO:0000256" key="7">
    <source>
        <dbReference type="SAM" id="Phobius"/>
    </source>
</evidence>
<evidence type="ECO:0000256" key="2">
    <source>
        <dbReference type="ARBA" id="ARBA00009772"/>
    </source>
</evidence>
<keyword evidence="8" id="KW-0282">Flagellum</keyword>
<evidence type="ECO:0000256" key="1">
    <source>
        <dbReference type="ARBA" id="ARBA00004651"/>
    </source>
</evidence>
<dbReference type="GO" id="GO:0005886">
    <property type="term" value="C:plasma membrane"/>
    <property type="evidence" value="ECO:0007669"/>
    <property type="project" value="UniProtKB-SubCell"/>
</dbReference>
<gene>
    <name evidence="8" type="ORF">FHR20_003358</name>
</gene>
<dbReference type="EMBL" id="JAASQV010000003">
    <property type="protein sequence ID" value="NIJ66385.1"/>
    <property type="molecule type" value="Genomic_DNA"/>
</dbReference>
<feature type="transmembrane region" description="Helical" evidence="7">
    <location>
        <begin position="171"/>
        <end position="197"/>
    </location>
</feature>
<comment type="subcellular location">
    <subcellularLocation>
        <location evidence="1">Cell membrane</location>
        <topology evidence="1">Multi-pass membrane protein</topology>
    </subcellularLocation>
</comment>
<dbReference type="GO" id="GO:0006605">
    <property type="term" value="P:protein targeting"/>
    <property type="evidence" value="ECO:0007669"/>
    <property type="project" value="InterPro"/>
</dbReference>
<evidence type="ECO:0000256" key="4">
    <source>
        <dbReference type="ARBA" id="ARBA00022692"/>
    </source>
</evidence>
<dbReference type="AlphaFoldDB" id="A0A7X5V2K9"/>
<keyword evidence="3" id="KW-1003">Cell membrane</keyword>
<dbReference type="PANTHER" id="PTHR30065">
    <property type="entry name" value="FLAGELLAR BIOSYNTHETIC PROTEIN FLIR"/>
    <property type="match status" value="1"/>
</dbReference>
<evidence type="ECO:0000256" key="6">
    <source>
        <dbReference type="ARBA" id="ARBA00023136"/>
    </source>
</evidence>
<protein>
    <submittedName>
        <fullName evidence="8">Flagellar biosynthetic protein FliR</fullName>
    </submittedName>
</protein>
<dbReference type="PRINTS" id="PR00953">
    <property type="entry name" value="TYPE3IMRPROT"/>
</dbReference>
<feature type="transmembrane region" description="Helical" evidence="7">
    <location>
        <begin position="125"/>
        <end position="151"/>
    </location>
</feature>
<keyword evidence="4 7" id="KW-0812">Transmembrane</keyword>
<keyword evidence="5 7" id="KW-1133">Transmembrane helix</keyword>
<dbReference type="InterPro" id="IPR002010">
    <property type="entry name" value="T3SS_IM_R"/>
</dbReference>
<sequence>MGDLTDQAVAVLLLSLRIAPTLSFAQPFTLLRIPAMIRLILAITLSAWLVSGNPDATWRAPFWDAGLPVVVLGELFLGISLALALQLAFAALLTAGRAIDIQAGFGLAVLVDPTTRAQMPLAGTFFAYAGAAIFFAIGAPGDLLAIWAASVEKVPLGAASLGGDPAPLIEYMGTVFLMAIGLAGIVLLVLFLLDLIVAFLSRTLPQMNVLLLGFQVKALATIAALPLALSFSGALFARLMRTALETMPRLI</sequence>